<dbReference type="Proteomes" id="UP000265828">
    <property type="component" value="Unassembled WGS sequence"/>
</dbReference>
<dbReference type="InterPro" id="IPR005467">
    <property type="entry name" value="His_kinase_dom"/>
</dbReference>
<dbReference type="EMBL" id="QRJH01000002">
    <property type="protein sequence ID" value="RHH19998.1"/>
    <property type="molecule type" value="Genomic_DNA"/>
</dbReference>
<protein>
    <recommendedName>
        <fullName evidence="2">histidine kinase</fullName>
        <ecNumber evidence="2">2.7.13.3</ecNumber>
    </recommendedName>
</protein>
<dbReference type="InterPro" id="IPR050736">
    <property type="entry name" value="Sensor_HK_Regulatory"/>
</dbReference>
<evidence type="ECO:0000256" key="4">
    <source>
        <dbReference type="ARBA" id="ARBA00022777"/>
    </source>
</evidence>
<evidence type="ECO:0000313" key="13">
    <source>
        <dbReference type="EMBL" id="RHH19998.1"/>
    </source>
</evidence>
<evidence type="ECO:0000256" key="3">
    <source>
        <dbReference type="ARBA" id="ARBA00022679"/>
    </source>
</evidence>
<evidence type="ECO:0000313" key="15">
    <source>
        <dbReference type="Proteomes" id="UP000265808"/>
    </source>
</evidence>
<evidence type="ECO:0000256" key="2">
    <source>
        <dbReference type="ARBA" id="ARBA00012438"/>
    </source>
</evidence>
<evidence type="ECO:0000313" key="21">
    <source>
        <dbReference type="Proteomes" id="UP000284644"/>
    </source>
</evidence>
<evidence type="ECO:0000313" key="11">
    <source>
        <dbReference type="EMBL" id="RHE15692.1"/>
    </source>
</evidence>
<dbReference type="EMBL" id="QRZI01000001">
    <property type="protein sequence ID" value="RGV66286.1"/>
    <property type="molecule type" value="Genomic_DNA"/>
</dbReference>
<name>A0A395XAS5_9FIRM</name>
<evidence type="ECO:0000313" key="19">
    <source>
        <dbReference type="Proteomes" id="UP000284242"/>
    </source>
</evidence>
<proteinExistence type="predicted"/>
<dbReference type="GO" id="GO:0000160">
    <property type="term" value="P:phosphorelay signal transduction system"/>
    <property type="evidence" value="ECO:0007669"/>
    <property type="project" value="UniProtKB-KW"/>
</dbReference>
<gene>
    <name evidence="14" type="ORF">DW040_06420</name>
    <name evidence="13" type="ORF">DW222_04185</name>
    <name evidence="12" type="ORF">DW723_01140</name>
    <name evidence="11" type="ORF">DW767_00600</name>
    <name evidence="10" type="ORF">DW859_09235</name>
    <name evidence="9" type="ORF">DWW07_00895</name>
    <name evidence="8" type="ORF">DWX77_07210</name>
    <name evidence="7" type="ORF">DWY46_01910</name>
</gene>
<dbReference type="Proteomes" id="UP000284024">
    <property type="component" value="Unassembled WGS sequence"/>
</dbReference>
<dbReference type="EMBL" id="QSKO01000001">
    <property type="protein sequence ID" value="RHE78591.1"/>
    <property type="molecule type" value="Genomic_DNA"/>
</dbReference>
<sequence>MKSSSEFLLSLINYVLETARIESGKTSLKKEVRCASRLIESFINIIGNSLKYTPAGGKITIDIREIPFDRENYIAYKIVVEDTGIGMSEDYLPHIFEEFSREHTSTESKVVGTGLGLPELLFRS</sequence>
<dbReference type="InterPro" id="IPR003594">
    <property type="entry name" value="HATPase_dom"/>
</dbReference>
<keyword evidence="3" id="KW-0808">Transferase</keyword>
<dbReference type="Proteomes" id="UP000284242">
    <property type="component" value="Unassembled WGS sequence"/>
</dbReference>
<dbReference type="GO" id="GO:0005524">
    <property type="term" value="F:ATP binding"/>
    <property type="evidence" value="ECO:0007669"/>
    <property type="project" value="UniProtKB-KW"/>
</dbReference>
<evidence type="ECO:0000313" key="22">
    <source>
        <dbReference type="Proteomes" id="UP000285839"/>
    </source>
</evidence>
<dbReference type="Proteomes" id="UP000284267">
    <property type="component" value="Unassembled WGS sequence"/>
</dbReference>
<dbReference type="Proteomes" id="UP000285839">
    <property type="component" value="Unassembled WGS sequence"/>
</dbReference>
<comment type="caution">
    <text evidence="9">The sequence shown here is derived from an EMBL/GenBank/DDBJ whole genome shotgun (WGS) entry which is preliminary data.</text>
</comment>
<dbReference type="GO" id="GO:0004673">
    <property type="term" value="F:protein histidine kinase activity"/>
    <property type="evidence" value="ECO:0007669"/>
    <property type="project" value="UniProtKB-EC"/>
</dbReference>
<reference evidence="15 16" key="1">
    <citation type="submission" date="2018-08" db="EMBL/GenBank/DDBJ databases">
        <title>A genome reference for cultivated species of the human gut microbiota.</title>
        <authorList>
            <person name="Zou Y."/>
            <person name="Xue W."/>
            <person name="Luo G."/>
        </authorList>
    </citation>
    <scope>NUCLEOTIDE SEQUENCE [LARGE SCALE GENOMIC DNA]</scope>
    <source>
        <strain evidence="9 16">AF14-23</strain>
        <strain evidence="8 19">AF21-24</strain>
        <strain evidence="7 22">AF25-21</strain>
        <strain evidence="14 20">AF39-4</strain>
        <strain evidence="13 18">AM18-2AC</strain>
        <strain evidence="12 17">AM27-32LB</strain>
        <strain evidence="11 21">AM29-25AC</strain>
        <strain evidence="10 15">AM37-4AC</strain>
    </source>
</reference>
<evidence type="ECO:0000313" key="17">
    <source>
        <dbReference type="Proteomes" id="UP000283928"/>
    </source>
</evidence>
<keyword evidence="5" id="KW-0902">Two-component regulatory system</keyword>
<dbReference type="EMBL" id="QSHL01000005">
    <property type="protein sequence ID" value="RHC06882.1"/>
    <property type="molecule type" value="Genomic_DNA"/>
</dbReference>
<dbReference type="EC" id="2.7.13.3" evidence="2"/>
<evidence type="ECO:0000256" key="5">
    <source>
        <dbReference type="ARBA" id="ARBA00023012"/>
    </source>
</evidence>
<dbReference type="EMBL" id="QROE01000002">
    <property type="protein sequence ID" value="RHK96822.1"/>
    <property type="molecule type" value="Genomic_DNA"/>
</dbReference>
<dbReference type="SUPFAM" id="SSF55874">
    <property type="entry name" value="ATPase domain of HSP90 chaperone/DNA topoisomerase II/histidine kinase"/>
    <property type="match status" value="1"/>
</dbReference>
<dbReference type="PROSITE" id="PS50109">
    <property type="entry name" value="HIS_KIN"/>
    <property type="match status" value="1"/>
</dbReference>
<evidence type="ECO:0000313" key="9">
    <source>
        <dbReference type="EMBL" id="RGV66286.1"/>
    </source>
</evidence>
<dbReference type="Gene3D" id="3.30.565.10">
    <property type="entry name" value="Histidine kinase-like ATPase, C-terminal domain"/>
    <property type="match status" value="1"/>
</dbReference>
<dbReference type="Proteomes" id="UP000265808">
    <property type="component" value="Unassembled WGS sequence"/>
</dbReference>
<evidence type="ECO:0000313" key="8">
    <source>
        <dbReference type="EMBL" id="RGS74605.1"/>
    </source>
</evidence>
<dbReference type="EMBL" id="QRVV01000015">
    <property type="protein sequence ID" value="RGS74605.1"/>
    <property type="molecule type" value="Genomic_DNA"/>
</dbReference>
<dbReference type="EMBL" id="QRUH01000001">
    <property type="protein sequence ID" value="RGR51392.1"/>
    <property type="molecule type" value="Genomic_DNA"/>
</dbReference>
<dbReference type="Proteomes" id="UP000284644">
    <property type="component" value="Unassembled WGS sequence"/>
</dbReference>
<dbReference type="SMART" id="SM00387">
    <property type="entry name" value="HATPase_c"/>
    <property type="match status" value="1"/>
</dbReference>
<dbReference type="InterPro" id="IPR036890">
    <property type="entry name" value="HATPase_C_sf"/>
</dbReference>
<feature type="domain" description="Histidine kinase" evidence="6">
    <location>
        <begin position="37"/>
        <end position="117"/>
    </location>
</feature>
<evidence type="ECO:0000256" key="1">
    <source>
        <dbReference type="ARBA" id="ARBA00000085"/>
    </source>
</evidence>
<evidence type="ECO:0000313" key="10">
    <source>
        <dbReference type="EMBL" id="RHC06882.1"/>
    </source>
</evidence>
<evidence type="ECO:0000313" key="7">
    <source>
        <dbReference type="EMBL" id="RGR51392.1"/>
    </source>
</evidence>
<organism evidence="9 16">
    <name type="scientific">Blautia obeum</name>
    <dbReference type="NCBI Taxonomy" id="40520"/>
    <lineage>
        <taxon>Bacteria</taxon>
        <taxon>Bacillati</taxon>
        <taxon>Bacillota</taxon>
        <taxon>Clostridia</taxon>
        <taxon>Lachnospirales</taxon>
        <taxon>Lachnospiraceae</taxon>
        <taxon>Blautia</taxon>
    </lineage>
</organism>
<dbReference type="EMBL" id="QSJW01000001">
    <property type="protein sequence ID" value="RHE15692.1"/>
    <property type="molecule type" value="Genomic_DNA"/>
</dbReference>
<evidence type="ECO:0000313" key="16">
    <source>
        <dbReference type="Proteomes" id="UP000265828"/>
    </source>
</evidence>
<keyword evidence="9" id="KW-0067">ATP-binding</keyword>
<evidence type="ECO:0000259" key="6">
    <source>
        <dbReference type="PROSITE" id="PS50109"/>
    </source>
</evidence>
<evidence type="ECO:0000313" key="12">
    <source>
        <dbReference type="EMBL" id="RHE78591.1"/>
    </source>
</evidence>
<dbReference type="AlphaFoldDB" id="A0A395XAS5"/>
<evidence type="ECO:0000313" key="18">
    <source>
        <dbReference type="Proteomes" id="UP000284024"/>
    </source>
</evidence>
<keyword evidence="9" id="KW-0547">Nucleotide-binding</keyword>
<dbReference type="PANTHER" id="PTHR43711">
    <property type="entry name" value="TWO-COMPONENT HISTIDINE KINASE"/>
    <property type="match status" value="1"/>
</dbReference>
<accession>A0A395XAS5</accession>
<evidence type="ECO:0000313" key="20">
    <source>
        <dbReference type="Proteomes" id="UP000284267"/>
    </source>
</evidence>
<dbReference type="PANTHER" id="PTHR43711:SF1">
    <property type="entry name" value="HISTIDINE KINASE 1"/>
    <property type="match status" value="1"/>
</dbReference>
<evidence type="ECO:0000313" key="14">
    <source>
        <dbReference type="EMBL" id="RHK96822.1"/>
    </source>
</evidence>
<dbReference type="Proteomes" id="UP000283928">
    <property type="component" value="Unassembled WGS sequence"/>
</dbReference>
<keyword evidence="4" id="KW-0418">Kinase</keyword>
<comment type="catalytic activity">
    <reaction evidence="1">
        <text>ATP + protein L-histidine = ADP + protein N-phospho-L-histidine.</text>
        <dbReference type="EC" id="2.7.13.3"/>
    </reaction>
</comment>
<dbReference type="Pfam" id="PF02518">
    <property type="entry name" value="HATPase_c"/>
    <property type="match status" value="1"/>
</dbReference>